<keyword evidence="13" id="KW-1185">Reference proteome</keyword>
<dbReference type="PIRSF" id="PIRSF006171">
    <property type="entry name" value="RR_citrat_malat"/>
    <property type="match status" value="1"/>
</dbReference>
<dbReference type="Pfam" id="PF00072">
    <property type="entry name" value="Response_reg"/>
    <property type="match status" value="1"/>
</dbReference>
<keyword evidence="4 9" id="KW-0902">Two-component regulatory system</keyword>
<keyword evidence="8 9" id="KW-0804">Transcription</keyword>
<evidence type="ECO:0000256" key="9">
    <source>
        <dbReference type="PIRNR" id="PIRNR006171"/>
    </source>
</evidence>
<dbReference type="AlphaFoldDB" id="A0A853ASW8"/>
<evidence type="ECO:0000256" key="10">
    <source>
        <dbReference type="PROSITE-ProRule" id="PRU00169"/>
    </source>
</evidence>
<accession>A0A853ASW8</accession>
<keyword evidence="7 9" id="KW-0010">Activator</keyword>
<evidence type="ECO:0000313" key="12">
    <source>
        <dbReference type="EMBL" id="NYI85560.1"/>
    </source>
</evidence>
<dbReference type="RefSeq" id="WP_179723447.1">
    <property type="nucleotide sequence ID" value="NZ_BAABFH010000001.1"/>
</dbReference>
<feature type="modified residue" description="4-aspartylphosphate" evidence="10">
    <location>
        <position position="54"/>
    </location>
</feature>
<evidence type="ECO:0000256" key="4">
    <source>
        <dbReference type="ARBA" id="ARBA00023012"/>
    </source>
</evidence>
<comment type="caution">
    <text evidence="12">The sequence shown here is derived from an EMBL/GenBank/DDBJ whole genome shotgun (WGS) entry which is preliminary data.</text>
</comment>
<name>A0A853ASW8_9PSEU</name>
<protein>
    <recommendedName>
        <fullName evidence="9">Transcriptional regulatory protein</fullName>
    </recommendedName>
</protein>
<comment type="subcellular location">
    <subcellularLocation>
        <location evidence="1 9">Cytoplasm</location>
    </subcellularLocation>
</comment>
<organism evidence="12 13">
    <name type="scientific">Saccharopolyspora hordei</name>
    <dbReference type="NCBI Taxonomy" id="1838"/>
    <lineage>
        <taxon>Bacteria</taxon>
        <taxon>Bacillati</taxon>
        <taxon>Actinomycetota</taxon>
        <taxon>Actinomycetes</taxon>
        <taxon>Pseudonocardiales</taxon>
        <taxon>Pseudonocardiaceae</taxon>
        <taxon>Saccharopolyspora</taxon>
    </lineage>
</organism>
<keyword evidence="3 10" id="KW-0597">Phosphoprotein</keyword>
<evidence type="ECO:0000256" key="5">
    <source>
        <dbReference type="ARBA" id="ARBA00023015"/>
    </source>
</evidence>
<evidence type="ECO:0000313" key="13">
    <source>
        <dbReference type="Proteomes" id="UP000587002"/>
    </source>
</evidence>
<dbReference type="Gene3D" id="3.40.50.2300">
    <property type="match status" value="1"/>
</dbReference>
<dbReference type="InterPro" id="IPR001789">
    <property type="entry name" value="Sig_transdc_resp-reg_receiver"/>
</dbReference>
<dbReference type="PANTHER" id="PTHR45526:SF1">
    <property type="entry name" value="TRANSCRIPTIONAL REGULATORY PROTEIN DCUR-RELATED"/>
    <property type="match status" value="1"/>
</dbReference>
<dbReference type="GO" id="GO:0000156">
    <property type="term" value="F:phosphorelay response regulator activity"/>
    <property type="evidence" value="ECO:0007669"/>
    <property type="project" value="TreeGrafter"/>
</dbReference>
<evidence type="ECO:0000256" key="1">
    <source>
        <dbReference type="ARBA" id="ARBA00004496"/>
    </source>
</evidence>
<dbReference type="CDD" id="cd19925">
    <property type="entry name" value="REC_citrate_TCS"/>
    <property type="match status" value="1"/>
</dbReference>
<dbReference type="SMART" id="SM00448">
    <property type="entry name" value="REC"/>
    <property type="match status" value="1"/>
</dbReference>
<reference evidence="12 13" key="1">
    <citation type="submission" date="2020-07" db="EMBL/GenBank/DDBJ databases">
        <title>Sequencing the genomes of 1000 actinobacteria strains.</title>
        <authorList>
            <person name="Klenk H.-P."/>
        </authorList>
    </citation>
    <scope>NUCLEOTIDE SEQUENCE [LARGE SCALE GENOMIC DNA]</scope>
    <source>
        <strain evidence="12 13">DSM 44065</strain>
    </source>
</reference>
<evidence type="ECO:0000259" key="11">
    <source>
        <dbReference type="PROSITE" id="PS50110"/>
    </source>
</evidence>
<sequence>MIKVLVVDDDFMVAKVHSGYVARVPGFEVVAAAHTGAEAIRAVDELRPDLVLLDIYLPDIDGLSVLRELRAHPTADPDVIMITAARDLDAVRGALRGGALHYLIKPFSFEALRDQLEGFRALHSKLSELPGDAPAAQQDIDRLFGARVRRTALPKGLTTETSEVVERVLREATEAGGDLSASECAEASALSRVSARKYLEHFTDTGRAEVRLRYGGTGRPERRYRWIG</sequence>
<dbReference type="InterPro" id="IPR011006">
    <property type="entry name" value="CheY-like_superfamily"/>
</dbReference>
<evidence type="ECO:0000256" key="2">
    <source>
        <dbReference type="ARBA" id="ARBA00022490"/>
    </source>
</evidence>
<feature type="domain" description="Response regulatory" evidence="11">
    <location>
        <begin position="3"/>
        <end position="120"/>
    </location>
</feature>
<evidence type="ECO:0000256" key="8">
    <source>
        <dbReference type="ARBA" id="ARBA00023163"/>
    </source>
</evidence>
<keyword evidence="6 9" id="KW-0238">DNA-binding</keyword>
<proteinExistence type="predicted"/>
<dbReference type="GO" id="GO:0005737">
    <property type="term" value="C:cytoplasm"/>
    <property type="evidence" value="ECO:0007669"/>
    <property type="project" value="UniProtKB-SubCell"/>
</dbReference>
<dbReference type="PANTHER" id="PTHR45526">
    <property type="entry name" value="TRANSCRIPTIONAL REGULATORY PROTEIN DPIA"/>
    <property type="match status" value="1"/>
</dbReference>
<evidence type="ECO:0000256" key="3">
    <source>
        <dbReference type="ARBA" id="ARBA00022553"/>
    </source>
</evidence>
<dbReference type="GO" id="GO:0003700">
    <property type="term" value="F:DNA-binding transcription factor activity"/>
    <property type="evidence" value="ECO:0007669"/>
    <property type="project" value="InterPro"/>
</dbReference>
<dbReference type="InterPro" id="IPR051271">
    <property type="entry name" value="2C-system_Tx_regulators"/>
</dbReference>
<gene>
    <name evidence="12" type="ORF">HNR68_004190</name>
</gene>
<keyword evidence="2 9" id="KW-0963">Cytoplasm</keyword>
<dbReference type="Proteomes" id="UP000587002">
    <property type="component" value="Unassembled WGS sequence"/>
</dbReference>
<dbReference type="EMBL" id="JACCFJ010000001">
    <property type="protein sequence ID" value="NYI85560.1"/>
    <property type="molecule type" value="Genomic_DNA"/>
</dbReference>
<evidence type="ECO:0000256" key="6">
    <source>
        <dbReference type="ARBA" id="ARBA00023125"/>
    </source>
</evidence>
<dbReference type="SUPFAM" id="SSF52172">
    <property type="entry name" value="CheY-like"/>
    <property type="match status" value="1"/>
</dbReference>
<dbReference type="InterPro" id="IPR024187">
    <property type="entry name" value="Sig_transdc_resp-reg_cit/mal"/>
</dbReference>
<evidence type="ECO:0000256" key="7">
    <source>
        <dbReference type="ARBA" id="ARBA00023159"/>
    </source>
</evidence>
<dbReference type="GO" id="GO:0003677">
    <property type="term" value="F:DNA binding"/>
    <property type="evidence" value="ECO:0007669"/>
    <property type="project" value="UniProtKB-KW"/>
</dbReference>
<keyword evidence="5 9" id="KW-0805">Transcription regulation</keyword>
<dbReference type="PROSITE" id="PS50110">
    <property type="entry name" value="RESPONSE_REGULATORY"/>
    <property type="match status" value="1"/>
</dbReference>